<comment type="caution">
    <text evidence="1">The sequence shown here is derived from an EMBL/GenBank/DDBJ whole genome shotgun (WGS) entry which is preliminary data.</text>
</comment>
<reference evidence="1" key="2">
    <citation type="submission" date="2023-05" db="EMBL/GenBank/DDBJ databases">
        <authorList>
            <person name="Schelkunov M.I."/>
        </authorList>
    </citation>
    <scope>NUCLEOTIDE SEQUENCE</scope>
    <source>
        <strain evidence="1">Hsosn_3</strain>
        <tissue evidence="1">Leaf</tissue>
    </source>
</reference>
<dbReference type="Pfam" id="PF07816">
    <property type="entry name" value="DUF1645"/>
    <property type="match status" value="1"/>
</dbReference>
<proteinExistence type="predicted"/>
<dbReference type="AlphaFoldDB" id="A0AAD8JKS6"/>
<dbReference type="Proteomes" id="UP001237642">
    <property type="component" value="Unassembled WGS sequence"/>
</dbReference>
<protein>
    <submittedName>
        <fullName evidence="1">Uncharacterized protein</fullName>
    </submittedName>
</protein>
<gene>
    <name evidence="1" type="ORF">POM88_004046</name>
</gene>
<sequence>MNPQNENALVCPTFSSYTTDRLVEIATRVSDDYKNIIGDDDDLFEFALSSLEEFDSSALVNKSSVFPVFNREQLQADQNIENRISTSSDESDSESETIGSCVWRRKSIGSSSPNSCKKSKSTGSVLFKRFKICDLLRRSNSDGIGKETYLFSSKIDKSTNKIDYRKSPKHSVEVTRKGKASPASSAHEMFYIQNRSIKEGDKRKSYLPYRQDLIGFFSVLGRASRT</sequence>
<dbReference type="EMBL" id="JAUIZM010000001">
    <property type="protein sequence ID" value="KAK1404441.1"/>
    <property type="molecule type" value="Genomic_DNA"/>
</dbReference>
<organism evidence="1 2">
    <name type="scientific">Heracleum sosnowskyi</name>
    <dbReference type="NCBI Taxonomy" id="360622"/>
    <lineage>
        <taxon>Eukaryota</taxon>
        <taxon>Viridiplantae</taxon>
        <taxon>Streptophyta</taxon>
        <taxon>Embryophyta</taxon>
        <taxon>Tracheophyta</taxon>
        <taxon>Spermatophyta</taxon>
        <taxon>Magnoliopsida</taxon>
        <taxon>eudicotyledons</taxon>
        <taxon>Gunneridae</taxon>
        <taxon>Pentapetalae</taxon>
        <taxon>asterids</taxon>
        <taxon>campanulids</taxon>
        <taxon>Apiales</taxon>
        <taxon>Apiaceae</taxon>
        <taxon>Apioideae</taxon>
        <taxon>apioid superclade</taxon>
        <taxon>Tordylieae</taxon>
        <taxon>Tordyliinae</taxon>
        <taxon>Heracleum</taxon>
    </lineage>
</organism>
<dbReference type="PANTHER" id="PTHR33095:SF127">
    <property type="entry name" value="OS05G0578100 PROTEIN"/>
    <property type="match status" value="1"/>
</dbReference>
<keyword evidence="2" id="KW-1185">Reference proteome</keyword>
<dbReference type="InterPro" id="IPR012442">
    <property type="entry name" value="DUF1645_plant"/>
</dbReference>
<dbReference type="PANTHER" id="PTHR33095">
    <property type="entry name" value="OS07G0619500 PROTEIN"/>
    <property type="match status" value="1"/>
</dbReference>
<evidence type="ECO:0000313" key="2">
    <source>
        <dbReference type="Proteomes" id="UP001237642"/>
    </source>
</evidence>
<accession>A0AAD8JKS6</accession>
<evidence type="ECO:0000313" key="1">
    <source>
        <dbReference type="EMBL" id="KAK1404441.1"/>
    </source>
</evidence>
<reference evidence="1" key="1">
    <citation type="submission" date="2023-02" db="EMBL/GenBank/DDBJ databases">
        <title>Genome of toxic invasive species Heracleum sosnowskyi carries increased number of genes despite the absence of recent whole-genome duplications.</title>
        <authorList>
            <person name="Schelkunov M."/>
            <person name="Shtratnikova V."/>
            <person name="Makarenko M."/>
            <person name="Klepikova A."/>
            <person name="Omelchenko D."/>
            <person name="Novikova G."/>
            <person name="Obukhova E."/>
            <person name="Bogdanov V."/>
            <person name="Penin A."/>
            <person name="Logacheva M."/>
        </authorList>
    </citation>
    <scope>NUCLEOTIDE SEQUENCE</scope>
    <source>
        <strain evidence="1">Hsosn_3</strain>
        <tissue evidence="1">Leaf</tissue>
    </source>
</reference>
<name>A0AAD8JKS6_9APIA</name>